<dbReference type="InterPro" id="IPR000399">
    <property type="entry name" value="TPP-bd_CS"/>
</dbReference>
<dbReference type="EMBL" id="JAVRFH010000009">
    <property type="protein sequence ID" value="MDT0610877.1"/>
    <property type="molecule type" value="Genomic_DNA"/>
</dbReference>
<keyword evidence="2 3" id="KW-0786">Thiamine pyrophosphate</keyword>
<name>A0ABU3AMU9_9ACTN</name>
<protein>
    <submittedName>
        <fullName evidence="7">Thiamine pyrophosphate-binding protein</fullName>
    </submittedName>
</protein>
<proteinExistence type="inferred from homology"/>
<sequence>MDKPTLEPEEKGIAVAQAEAKKSTSDLIIERLLAWGVDVCFGICGDQVNGFFESLRTHPQMKFVHVRHEENAALACVGYAKFTGRPAACVATAGPGAIHLLNGLYDARIDGAAVIAITGLAYHDTVGAHFLQDVPSDRLFEQACMFSERVMGPTHAVTATDLAVRSALMNRTPSHLAIPIDVQSWTLDQDTVSDKNVPGHTSLASQGFEVMPPRDQVVAAAEVLNACRRVAICAGAGARGAGEALEQVAEVLGAPIIKAGLGKDCVPDDSPYTTGGMGLIGTRASHEAFEDCDGFLIVGSSTPYYDFWPRPGQARGVQIDLNADRIGMRYPVEVGLVGHAEKILGALLPHLERNEDRAFLQRAQDSYRAWWDLIGEQAASSGTPMRPQVVTWELSKALPDHAIVTGDAGTVTAWGGRLLLRKGMNYSFSGTLCTMGAALPYAIGAQFAHPDRPVIAFTGDGSLSMGMGELATLAQYNLPVKVVVLHNNSLALEVWEQSALLGNPQYGCELHPIDFQAVARACGLRAFRVEDPARAAEVFAQAMAHDGPCLVEAITDPYEAPFGESLKPVHAQHIVEAFGKGEPAAGRMARNLLEEHRVAMSPALQEHQDALSPYR</sequence>
<evidence type="ECO:0000256" key="1">
    <source>
        <dbReference type="ARBA" id="ARBA00007812"/>
    </source>
</evidence>
<dbReference type="SUPFAM" id="SSF52518">
    <property type="entry name" value="Thiamin diphosphate-binding fold (THDP-binding)"/>
    <property type="match status" value="2"/>
</dbReference>
<dbReference type="Pfam" id="PF00205">
    <property type="entry name" value="TPP_enzyme_M"/>
    <property type="match status" value="1"/>
</dbReference>
<evidence type="ECO:0000313" key="7">
    <source>
        <dbReference type="EMBL" id="MDT0610877.1"/>
    </source>
</evidence>
<dbReference type="InterPro" id="IPR012001">
    <property type="entry name" value="Thiamin_PyroP_enz_TPP-bd_dom"/>
</dbReference>
<evidence type="ECO:0000256" key="2">
    <source>
        <dbReference type="ARBA" id="ARBA00023052"/>
    </source>
</evidence>
<dbReference type="RefSeq" id="WP_311572387.1">
    <property type="nucleotide sequence ID" value="NZ_JAVRFH010000009.1"/>
</dbReference>
<dbReference type="Gene3D" id="3.40.50.970">
    <property type="match status" value="2"/>
</dbReference>
<feature type="domain" description="Thiamine pyrophosphate enzyme TPP-binding" evidence="5">
    <location>
        <begin position="407"/>
        <end position="552"/>
    </location>
</feature>
<dbReference type="PANTHER" id="PTHR42981">
    <property type="entry name" value="PYRUVATE DEHYDROGENASE [UBIQUINONE]"/>
    <property type="match status" value="1"/>
</dbReference>
<dbReference type="InterPro" id="IPR011766">
    <property type="entry name" value="TPP_enzyme_TPP-bd"/>
</dbReference>
<dbReference type="InterPro" id="IPR047211">
    <property type="entry name" value="POXB-like"/>
</dbReference>
<dbReference type="InterPro" id="IPR047212">
    <property type="entry name" value="TPP_POXB-like"/>
</dbReference>
<comment type="caution">
    <text evidence="7">The sequence shown here is derived from an EMBL/GenBank/DDBJ whole genome shotgun (WGS) entry which is preliminary data.</text>
</comment>
<dbReference type="Pfam" id="PF02776">
    <property type="entry name" value="TPP_enzyme_N"/>
    <property type="match status" value="1"/>
</dbReference>
<dbReference type="Gene3D" id="3.40.50.1220">
    <property type="entry name" value="TPP-binding domain"/>
    <property type="match status" value="1"/>
</dbReference>
<keyword evidence="8" id="KW-1185">Reference proteome</keyword>
<evidence type="ECO:0000259" key="5">
    <source>
        <dbReference type="Pfam" id="PF02775"/>
    </source>
</evidence>
<dbReference type="CDD" id="cd02014">
    <property type="entry name" value="TPP_POX"/>
    <property type="match status" value="1"/>
</dbReference>
<gene>
    <name evidence="7" type="ORF">RM812_11635</name>
</gene>
<accession>A0ABU3AMU9</accession>
<dbReference type="InterPro" id="IPR012000">
    <property type="entry name" value="Thiamin_PyroP_enz_cen_dom"/>
</dbReference>
<dbReference type="Pfam" id="PF02775">
    <property type="entry name" value="TPP_enzyme_C"/>
    <property type="match status" value="1"/>
</dbReference>
<dbReference type="PANTHER" id="PTHR42981:SF2">
    <property type="entry name" value="PYRUVATE DEHYDROGENASE [UBIQUINONE]"/>
    <property type="match status" value="1"/>
</dbReference>
<evidence type="ECO:0000256" key="3">
    <source>
        <dbReference type="RuleBase" id="RU362132"/>
    </source>
</evidence>
<dbReference type="InterPro" id="IPR029035">
    <property type="entry name" value="DHS-like_NAD/FAD-binding_dom"/>
</dbReference>
<evidence type="ECO:0000313" key="8">
    <source>
        <dbReference type="Proteomes" id="UP001180724"/>
    </source>
</evidence>
<evidence type="ECO:0000259" key="4">
    <source>
        <dbReference type="Pfam" id="PF00205"/>
    </source>
</evidence>
<evidence type="ECO:0000259" key="6">
    <source>
        <dbReference type="Pfam" id="PF02776"/>
    </source>
</evidence>
<dbReference type="PROSITE" id="PS00187">
    <property type="entry name" value="TPP_ENZYMES"/>
    <property type="match status" value="1"/>
</dbReference>
<dbReference type="Proteomes" id="UP001180724">
    <property type="component" value="Unassembled WGS sequence"/>
</dbReference>
<feature type="domain" description="Thiamine pyrophosphate enzyme N-terminal TPP-binding" evidence="6">
    <location>
        <begin position="24"/>
        <end position="133"/>
    </location>
</feature>
<comment type="similarity">
    <text evidence="1 3">Belongs to the TPP enzyme family.</text>
</comment>
<dbReference type="InterPro" id="IPR029061">
    <property type="entry name" value="THDP-binding"/>
</dbReference>
<dbReference type="SUPFAM" id="SSF52467">
    <property type="entry name" value="DHS-like NAD/FAD-binding domain"/>
    <property type="match status" value="1"/>
</dbReference>
<feature type="domain" description="Thiamine pyrophosphate enzyme central" evidence="4">
    <location>
        <begin position="219"/>
        <end position="347"/>
    </location>
</feature>
<reference evidence="7" key="1">
    <citation type="submission" date="2024-05" db="EMBL/GenBank/DDBJ databases">
        <title>30 novel species of actinomycetes from the DSMZ collection.</title>
        <authorList>
            <person name="Nouioui I."/>
        </authorList>
    </citation>
    <scope>NUCLEOTIDE SEQUENCE</scope>
    <source>
        <strain evidence="7">DSM 40712</strain>
    </source>
</reference>
<organism evidence="7 8">
    <name type="scientific">Streptomyces lancefieldiae</name>
    <dbReference type="NCBI Taxonomy" id="3075520"/>
    <lineage>
        <taxon>Bacteria</taxon>
        <taxon>Bacillati</taxon>
        <taxon>Actinomycetota</taxon>
        <taxon>Actinomycetes</taxon>
        <taxon>Kitasatosporales</taxon>
        <taxon>Streptomycetaceae</taxon>
        <taxon>Streptomyces</taxon>
    </lineage>
</organism>